<proteinExistence type="predicted"/>
<evidence type="ECO:0000313" key="1">
    <source>
        <dbReference type="EMBL" id="KKL44913.1"/>
    </source>
</evidence>
<dbReference type="AlphaFoldDB" id="A0A0F9C6H0"/>
<accession>A0A0F9C6H0</accession>
<protein>
    <submittedName>
        <fullName evidence="1">Uncharacterized protein</fullName>
    </submittedName>
</protein>
<reference evidence="1" key="1">
    <citation type="journal article" date="2015" name="Nature">
        <title>Complex archaea that bridge the gap between prokaryotes and eukaryotes.</title>
        <authorList>
            <person name="Spang A."/>
            <person name="Saw J.H."/>
            <person name="Jorgensen S.L."/>
            <person name="Zaremba-Niedzwiedzka K."/>
            <person name="Martijn J."/>
            <person name="Lind A.E."/>
            <person name="van Eijk R."/>
            <person name="Schleper C."/>
            <person name="Guy L."/>
            <person name="Ettema T.J."/>
        </authorList>
    </citation>
    <scope>NUCLEOTIDE SEQUENCE</scope>
</reference>
<gene>
    <name evidence="1" type="ORF">LCGC14_2360920</name>
</gene>
<sequence length="60" mass="6695">MATKKLQSRSFFFFEDELSLEARMLGAATRQLIDEGGDVSEVMAASVELFNEILAKVPKQ</sequence>
<name>A0A0F9C6H0_9ZZZZ</name>
<organism evidence="1">
    <name type="scientific">marine sediment metagenome</name>
    <dbReference type="NCBI Taxonomy" id="412755"/>
    <lineage>
        <taxon>unclassified sequences</taxon>
        <taxon>metagenomes</taxon>
        <taxon>ecological metagenomes</taxon>
    </lineage>
</organism>
<comment type="caution">
    <text evidence="1">The sequence shown here is derived from an EMBL/GenBank/DDBJ whole genome shotgun (WGS) entry which is preliminary data.</text>
</comment>
<dbReference type="EMBL" id="LAZR01034578">
    <property type="protein sequence ID" value="KKL44913.1"/>
    <property type="molecule type" value="Genomic_DNA"/>
</dbReference>